<dbReference type="Pfam" id="PF17390">
    <property type="entry name" value="Bac_rhamnosid_C"/>
    <property type="match status" value="1"/>
</dbReference>
<evidence type="ECO:0008006" key="5">
    <source>
        <dbReference type="Google" id="ProtNLM"/>
    </source>
</evidence>
<dbReference type="Gene3D" id="2.60.420.10">
    <property type="entry name" value="Maltose phosphorylase, domain 3"/>
    <property type="match status" value="1"/>
</dbReference>
<dbReference type="PANTHER" id="PTHR34987">
    <property type="entry name" value="C, PUTATIVE (AFU_ORTHOLOGUE AFUA_3G02880)-RELATED"/>
    <property type="match status" value="1"/>
</dbReference>
<sequence>MGDSDIYMVSGIDDKESLEEYEPFWWRTFRFVRLHIEVGDEPITIHSFSYRETGYPLEVKAQFQSSEPSMTPLWDVSLRTLRRCMHETYEDCPYYEQLQYTMDTRLQILFTYIISGDDSLARKAIFDYHSSLLPSGMLQSRYPSVLPQVIPGFSIFWILMVHDHYMYFKDVDLVKRYRPTIDAVLNWFDRKIGAEGLVGNLTSSYWNFVDWVAEWKNGIPTAVSKGPLTIYNLMYAVALHKGADLNEWTGRTDVAKEYREKAENLKKVILSSCWSNEKGLFRDGPQVEEYSQHVQIWSVLSGIIEGENAVKVMGKVLNDKTLSQVSYAMAFFLFRALSNSGLYDRSFVLWDTWRDMLKLNLTTWVEDPVGQRSDCHAWGAAPLYEFTSEILGVKPDLPGFERFLVKPQIGNLSWAKGSVATPHGLIYVEWKVEDNEFSIVIDGPEHIPLLLSLPNETVISYASASKIVYKCMLKNN</sequence>
<protein>
    <recommendedName>
        <fullName evidence="5">Alpha-L-rhamnosidase six-hairpin glycosidase domain-containing protein</fullName>
    </recommendedName>
</protein>
<proteinExistence type="predicted"/>
<feature type="domain" description="Alpha-L-rhamnosidase six-hairpin glycosidase" evidence="1">
    <location>
        <begin position="61"/>
        <end position="323"/>
    </location>
</feature>
<dbReference type="Proteomes" id="UP000682713">
    <property type="component" value="Unassembled WGS sequence"/>
</dbReference>
<dbReference type="PANTHER" id="PTHR34987:SF2">
    <property type="entry name" value="B, PUTATIVE (AFU_ORTHOLOGUE AFUA_7G05040)-RELATED"/>
    <property type="match status" value="1"/>
</dbReference>
<evidence type="ECO:0000259" key="1">
    <source>
        <dbReference type="Pfam" id="PF17389"/>
    </source>
</evidence>
<dbReference type="AlphaFoldDB" id="A0A942TM95"/>
<dbReference type="SUPFAM" id="SSF48208">
    <property type="entry name" value="Six-hairpin glycosidases"/>
    <property type="match status" value="1"/>
</dbReference>
<evidence type="ECO:0000313" key="4">
    <source>
        <dbReference type="Proteomes" id="UP000682713"/>
    </source>
</evidence>
<dbReference type="RefSeq" id="WP_213110507.1">
    <property type="nucleotide sequence ID" value="NZ_JAGYPJ010000001.1"/>
</dbReference>
<dbReference type="Pfam" id="PF17389">
    <property type="entry name" value="Bac_rhamnosid6H"/>
    <property type="match status" value="1"/>
</dbReference>
<comment type="caution">
    <text evidence="3">The sequence shown here is derived from an EMBL/GenBank/DDBJ whole genome shotgun (WGS) entry which is preliminary data.</text>
</comment>
<dbReference type="InterPro" id="IPR012341">
    <property type="entry name" value="6hp_glycosidase-like_sf"/>
</dbReference>
<dbReference type="GO" id="GO:0005975">
    <property type="term" value="P:carbohydrate metabolic process"/>
    <property type="evidence" value="ECO:0007669"/>
    <property type="project" value="InterPro"/>
</dbReference>
<evidence type="ECO:0000259" key="2">
    <source>
        <dbReference type="Pfam" id="PF17390"/>
    </source>
</evidence>
<reference evidence="3 4" key="1">
    <citation type="submission" date="2021-05" db="EMBL/GenBank/DDBJ databases">
        <title>Novel Bacillus species.</title>
        <authorList>
            <person name="Liu G."/>
        </authorList>
    </citation>
    <scope>NUCLEOTIDE SEQUENCE [LARGE SCALE GENOMIC DNA]</scope>
    <source>
        <strain evidence="3 4">FJAT-49732</strain>
    </source>
</reference>
<evidence type="ECO:0000313" key="3">
    <source>
        <dbReference type="EMBL" id="MBS4199873.1"/>
    </source>
</evidence>
<dbReference type="InterPro" id="IPR035398">
    <property type="entry name" value="Bac_rhamnosid_C"/>
</dbReference>
<dbReference type="InterPro" id="IPR035396">
    <property type="entry name" value="Bac_rhamnosid6H"/>
</dbReference>
<name>A0A942TM95_9BACI</name>
<accession>A0A942TM95</accession>
<keyword evidence="4" id="KW-1185">Reference proteome</keyword>
<organism evidence="3 4">
    <name type="scientific">Lederbergia citrisecunda</name>
    <dbReference type="NCBI Taxonomy" id="2833583"/>
    <lineage>
        <taxon>Bacteria</taxon>
        <taxon>Bacillati</taxon>
        <taxon>Bacillota</taxon>
        <taxon>Bacilli</taxon>
        <taxon>Bacillales</taxon>
        <taxon>Bacillaceae</taxon>
        <taxon>Lederbergia</taxon>
    </lineage>
</organism>
<dbReference type="Gene3D" id="1.50.10.10">
    <property type="match status" value="1"/>
</dbReference>
<dbReference type="EMBL" id="JAGYPJ010000001">
    <property type="protein sequence ID" value="MBS4199873.1"/>
    <property type="molecule type" value="Genomic_DNA"/>
</dbReference>
<gene>
    <name evidence="3" type="ORF">KHA93_09405</name>
</gene>
<feature type="domain" description="Alpha-L-rhamnosidase C-terminal" evidence="2">
    <location>
        <begin position="392"/>
        <end position="457"/>
    </location>
</feature>
<dbReference type="InterPro" id="IPR008928">
    <property type="entry name" value="6-hairpin_glycosidase_sf"/>
</dbReference>